<gene>
    <name evidence="1" type="ORF">JFY71_06530</name>
</gene>
<organism evidence="1 2">
    <name type="scientific">Miniphocaeibacter halophilus</name>
    <dbReference type="NCBI Taxonomy" id="2931922"/>
    <lineage>
        <taxon>Bacteria</taxon>
        <taxon>Bacillati</taxon>
        <taxon>Bacillota</taxon>
        <taxon>Tissierellia</taxon>
        <taxon>Tissierellales</taxon>
        <taxon>Peptoniphilaceae</taxon>
        <taxon>Miniphocaeibacter</taxon>
    </lineage>
</organism>
<reference evidence="1 2" key="1">
    <citation type="journal article" date="2022" name="Int. J. Syst. Evol. Microbiol.">
        <title>Miniphocaeibacter halophilus sp. nov., an ammonium-tolerant acetate-producing bacterium isolated from a biogas system.</title>
        <authorList>
            <person name="Schnurer A."/>
            <person name="Singh A."/>
            <person name="Bi S."/>
            <person name="Qiao W."/>
            <person name="Westerholm M."/>
        </authorList>
    </citation>
    <scope>NUCLEOTIDE SEQUENCE [LARGE SCALE GENOMIC DNA]</scope>
    <source>
        <strain evidence="1 2">AMB_01</strain>
    </source>
</reference>
<name>A0AC61MN17_9FIRM</name>
<proteinExistence type="predicted"/>
<protein>
    <submittedName>
        <fullName evidence="1">DUF998 domain-containing protein</fullName>
    </submittedName>
</protein>
<keyword evidence="2" id="KW-1185">Reference proteome</keyword>
<dbReference type="EMBL" id="CP066744">
    <property type="protein sequence ID" value="QQK06999.1"/>
    <property type="molecule type" value="Genomic_DNA"/>
</dbReference>
<sequence length="217" mass="24661">MNLRKNGFYFMIIAIISELILPFVLGYFVADFNQIVNVISKFGETEGFVNIVFKIWEITNGILFFMAIPAFFTRFSNTSKKLAKYLSISIGVFSLGDCILTGLFDNSMLNFKIINIGKLIHGSASFMAFVAIIIGILILGRLYSLEKNKKMVNITIINFILVGIFMVLFAVSKFEFFYIIAGRYRGLWQKLSLLFTFLPFFIVAVNGVVDKTLIRNN</sequence>
<evidence type="ECO:0000313" key="2">
    <source>
        <dbReference type="Proteomes" id="UP000595814"/>
    </source>
</evidence>
<evidence type="ECO:0000313" key="1">
    <source>
        <dbReference type="EMBL" id="QQK06999.1"/>
    </source>
</evidence>
<accession>A0AC61MN17</accession>
<dbReference type="Proteomes" id="UP000595814">
    <property type="component" value="Chromosome"/>
</dbReference>